<evidence type="ECO:0000313" key="2">
    <source>
        <dbReference type="Proteomes" id="UP000256686"/>
    </source>
</evidence>
<name>A0A3D9CB98_9FLAO</name>
<evidence type="ECO:0000313" key="1">
    <source>
        <dbReference type="EMBL" id="REC63147.1"/>
    </source>
</evidence>
<organism evidence="1 2">
    <name type="scientific">Chryseobacterium pennae</name>
    <dbReference type="NCBI Taxonomy" id="2258962"/>
    <lineage>
        <taxon>Bacteria</taxon>
        <taxon>Pseudomonadati</taxon>
        <taxon>Bacteroidota</taxon>
        <taxon>Flavobacteriia</taxon>
        <taxon>Flavobacteriales</taxon>
        <taxon>Weeksellaceae</taxon>
        <taxon>Chryseobacterium group</taxon>
        <taxon>Chryseobacterium</taxon>
    </lineage>
</organism>
<accession>A0A3D9CB98</accession>
<reference evidence="2" key="1">
    <citation type="submission" date="2018-06" db="EMBL/GenBank/DDBJ databases">
        <authorList>
            <person name="Lum Nde A."/>
            <person name="Hugo C."/>
        </authorList>
    </citation>
    <scope>NUCLEOTIDE SEQUENCE [LARGE SCALE GENOMIC DNA]</scope>
    <source>
        <strain evidence="2">1_F178</strain>
    </source>
</reference>
<protein>
    <submittedName>
        <fullName evidence="1">Uncharacterized protein</fullName>
    </submittedName>
</protein>
<dbReference type="EMBL" id="QNVT01000005">
    <property type="protein sequence ID" value="REC63147.1"/>
    <property type="molecule type" value="Genomic_DNA"/>
</dbReference>
<dbReference type="Proteomes" id="UP000256686">
    <property type="component" value="Unassembled WGS sequence"/>
</dbReference>
<comment type="caution">
    <text evidence="1">The sequence shown here is derived from an EMBL/GenBank/DDBJ whole genome shotgun (WGS) entry which is preliminary data.</text>
</comment>
<proteinExistence type="predicted"/>
<gene>
    <name evidence="1" type="ORF">DRF65_07015</name>
</gene>
<dbReference type="AlphaFoldDB" id="A0A3D9CB98"/>
<keyword evidence="2" id="KW-1185">Reference proteome</keyword>
<sequence length="16" mass="2071">MWSLYLLCIVYIIRRQ</sequence>